<dbReference type="FunFam" id="1.20.120.150:FF:000001">
    <property type="entry name" value="Serine/threonine-protein kinase TOR"/>
    <property type="match status" value="1"/>
</dbReference>
<evidence type="ECO:0000256" key="4">
    <source>
        <dbReference type="ARBA" id="ARBA00022741"/>
    </source>
</evidence>
<keyword evidence="6 10" id="KW-0067">ATP-binding</keyword>
<evidence type="ECO:0000259" key="14">
    <source>
        <dbReference type="PROSITE" id="PS51190"/>
    </source>
</evidence>
<dbReference type="GO" id="GO:0005524">
    <property type="term" value="F:ATP binding"/>
    <property type="evidence" value="ECO:0007669"/>
    <property type="project" value="UniProtKB-KW"/>
</dbReference>
<feature type="domain" description="FAT" evidence="13">
    <location>
        <begin position="1390"/>
        <end position="1967"/>
    </location>
</feature>
<feature type="non-terminal residue" evidence="15">
    <location>
        <position position="1"/>
    </location>
</feature>
<dbReference type="InterPro" id="IPR011990">
    <property type="entry name" value="TPR-like_helical_dom_sf"/>
</dbReference>
<dbReference type="SMART" id="SM01343">
    <property type="entry name" value="FATC"/>
    <property type="match status" value="1"/>
</dbReference>
<keyword evidence="7" id="KW-0131">Cell cycle</keyword>
<dbReference type="GO" id="GO:0106310">
    <property type="term" value="F:protein serine kinase activity"/>
    <property type="evidence" value="ECO:0007669"/>
    <property type="project" value="RHEA"/>
</dbReference>
<dbReference type="GO" id="GO:0004674">
    <property type="term" value="F:protein serine/threonine kinase activity"/>
    <property type="evidence" value="ECO:0007669"/>
    <property type="project" value="UniProtKB-KW"/>
</dbReference>
<evidence type="ECO:0000256" key="11">
    <source>
        <dbReference type="SAM" id="MobiDB-lite"/>
    </source>
</evidence>
<proteinExistence type="evidence at transcript level"/>
<dbReference type="Gene3D" id="1.20.120.150">
    <property type="entry name" value="FKBP12-rapamycin binding domain"/>
    <property type="match status" value="1"/>
</dbReference>
<dbReference type="InterPro" id="IPR003152">
    <property type="entry name" value="FATC_dom"/>
</dbReference>
<dbReference type="SUPFAM" id="SSF48371">
    <property type="entry name" value="ARM repeat"/>
    <property type="match status" value="1"/>
</dbReference>
<dbReference type="InterPro" id="IPR018936">
    <property type="entry name" value="PI3/4_kinase_CS"/>
</dbReference>
<comment type="catalytic activity">
    <reaction evidence="9">
        <text>L-seryl-[protein] + ATP = O-phospho-L-seryl-[protein] + ADP + H(+)</text>
        <dbReference type="Rhea" id="RHEA:17989"/>
        <dbReference type="Rhea" id="RHEA-COMP:9863"/>
        <dbReference type="Rhea" id="RHEA-COMP:11604"/>
        <dbReference type="ChEBI" id="CHEBI:15378"/>
        <dbReference type="ChEBI" id="CHEBI:29999"/>
        <dbReference type="ChEBI" id="CHEBI:30616"/>
        <dbReference type="ChEBI" id="CHEBI:83421"/>
        <dbReference type="ChEBI" id="CHEBI:456216"/>
        <dbReference type="EC" id="2.7.11.1"/>
    </reaction>
</comment>
<organism evidence="15">
    <name type="scientific">Hyalomma excavatum</name>
    <dbReference type="NCBI Taxonomy" id="257692"/>
    <lineage>
        <taxon>Eukaryota</taxon>
        <taxon>Metazoa</taxon>
        <taxon>Ecdysozoa</taxon>
        <taxon>Arthropoda</taxon>
        <taxon>Chelicerata</taxon>
        <taxon>Arachnida</taxon>
        <taxon>Acari</taxon>
        <taxon>Parasitiformes</taxon>
        <taxon>Ixodida</taxon>
        <taxon>Ixodoidea</taxon>
        <taxon>Ixodidae</taxon>
        <taxon>Hyalomminae</taxon>
        <taxon>Hyalomma</taxon>
    </lineage>
</organism>
<dbReference type="GO" id="GO:0031931">
    <property type="term" value="C:TORC1 complex"/>
    <property type="evidence" value="ECO:0007669"/>
    <property type="project" value="TreeGrafter"/>
</dbReference>
<keyword evidence="10" id="KW-0723">Serine/threonine-protein kinase</keyword>
<evidence type="ECO:0000256" key="9">
    <source>
        <dbReference type="ARBA" id="ARBA00048679"/>
    </source>
</evidence>
<keyword evidence="3" id="KW-0677">Repeat</keyword>
<evidence type="ECO:0000256" key="8">
    <source>
        <dbReference type="ARBA" id="ARBA00047899"/>
    </source>
</evidence>
<feature type="domain" description="PI3K/PI4K catalytic" evidence="12">
    <location>
        <begin position="2141"/>
        <end position="2457"/>
    </location>
</feature>
<evidence type="ECO:0000256" key="1">
    <source>
        <dbReference type="ARBA" id="ARBA00011031"/>
    </source>
</evidence>
<dbReference type="InterPro" id="IPR036940">
    <property type="entry name" value="PI3/4_kinase_cat_sf"/>
</dbReference>
<dbReference type="PROSITE" id="PS51189">
    <property type="entry name" value="FAT"/>
    <property type="match status" value="1"/>
</dbReference>
<keyword evidence="5 10" id="KW-0418">Kinase</keyword>
<dbReference type="InterPro" id="IPR050517">
    <property type="entry name" value="DDR_Repair_Kinase"/>
</dbReference>
<dbReference type="InterPro" id="IPR057564">
    <property type="entry name" value="HEAT_ATR"/>
</dbReference>
<dbReference type="GO" id="GO:0005737">
    <property type="term" value="C:cytoplasm"/>
    <property type="evidence" value="ECO:0007669"/>
    <property type="project" value="TreeGrafter"/>
</dbReference>
<dbReference type="FunFam" id="1.25.10.10:FF:000094">
    <property type="entry name" value="Serine/threonine-protein kinase mTOR"/>
    <property type="match status" value="1"/>
</dbReference>
<dbReference type="InterPro" id="IPR011989">
    <property type="entry name" value="ARM-like"/>
</dbReference>
<evidence type="ECO:0000313" key="15">
    <source>
        <dbReference type="EMBL" id="JAP66570.1"/>
    </source>
</evidence>
<dbReference type="Pfam" id="PF23593">
    <property type="entry name" value="HEAT_ATR"/>
    <property type="match status" value="1"/>
</dbReference>
<evidence type="ECO:0000256" key="3">
    <source>
        <dbReference type="ARBA" id="ARBA00022737"/>
    </source>
</evidence>
<protein>
    <recommendedName>
        <fullName evidence="10">Serine/threonine-protein kinase TOR</fullName>
        <ecNumber evidence="10">2.7.11.1</ecNumber>
    </recommendedName>
</protein>
<dbReference type="Pfam" id="PF00454">
    <property type="entry name" value="PI3_PI4_kinase"/>
    <property type="match status" value="1"/>
</dbReference>
<dbReference type="PROSITE" id="PS00915">
    <property type="entry name" value="PI3_4_KINASE_1"/>
    <property type="match status" value="1"/>
</dbReference>
<comment type="similarity">
    <text evidence="1 10">Belongs to the PI3/PI4-kinase family.</text>
</comment>
<dbReference type="PROSITE" id="PS51190">
    <property type="entry name" value="FATC"/>
    <property type="match status" value="1"/>
</dbReference>
<dbReference type="GO" id="GO:0005634">
    <property type="term" value="C:nucleus"/>
    <property type="evidence" value="ECO:0007669"/>
    <property type="project" value="TreeGrafter"/>
</dbReference>
<reference evidence="15" key="1">
    <citation type="journal article" date="2017" name="Ticks Tick Borne Dis.">
        <title>An insight into the sialome of Hyalomma excavatum.</title>
        <authorList>
            <person name="Ribeiro J.M."/>
            <person name="Slovak M."/>
            <person name="Francischetti I.M."/>
        </authorList>
    </citation>
    <scope>NUCLEOTIDE SEQUENCE</scope>
    <source>
        <strain evidence="15">Samish</strain>
        <tissue evidence="15">Salivary glands</tissue>
    </source>
</reference>
<dbReference type="Pfam" id="PF11865">
    <property type="entry name" value="mTOR_dom"/>
    <property type="match status" value="1"/>
</dbReference>
<dbReference type="InterPro" id="IPR000403">
    <property type="entry name" value="PI3/4_kinase_cat_dom"/>
</dbReference>
<dbReference type="GO" id="GO:0045893">
    <property type="term" value="P:positive regulation of DNA-templated transcription"/>
    <property type="evidence" value="ECO:0007669"/>
    <property type="project" value="UniProtKB-ARBA"/>
</dbReference>
<dbReference type="GO" id="GO:0045930">
    <property type="term" value="P:negative regulation of mitotic cell cycle"/>
    <property type="evidence" value="ECO:0007669"/>
    <property type="project" value="UniProtKB-ARBA"/>
</dbReference>
<name>A0A131XKA8_9ACAR</name>
<dbReference type="CDD" id="cd05169">
    <property type="entry name" value="PIKKc_TOR"/>
    <property type="match status" value="1"/>
</dbReference>
<dbReference type="InterPro" id="IPR016024">
    <property type="entry name" value="ARM-type_fold"/>
</dbReference>
<dbReference type="GO" id="GO:0038202">
    <property type="term" value="P:TORC1 signaling"/>
    <property type="evidence" value="ECO:0007669"/>
    <property type="project" value="TreeGrafter"/>
</dbReference>
<evidence type="ECO:0000256" key="6">
    <source>
        <dbReference type="ARBA" id="ARBA00022840"/>
    </source>
</evidence>
<keyword evidence="4 10" id="KW-0547">Nucleotide-binding</keyword>
<feature type="compositionally biased region" description="Polar residues" evidence="11">
    <location>
        <begin position="1255"/>
        <end position="1265"/>
    </location>
</feature>
<sequence>APHASVRASFVGVPFKLYSRYALIKSIMIAHVNQFVVGLKSRSEDVRFKTANELHHYVTTELREMGSEDVSAFMEEFHHHIFEMVSSSDVNEKKGGILAIVNLLEVDSGNTGSRISRFANYLRNLLPSNDTTVTELAAYAIGRLTTVGSSFTAEYDDFVIKRAIEWLCEERHEGKRHAAVLILQELAISTPTFFFQNIQPIFDCIFNGVRDPKPMIREGAVLALRAALMVTAQRETKDTQNPPWYSKCYEEAENGFEEALGGAREKGVNREDRVHGSLLVISELLKCSNIEGERVRQELEEVTSQQARHEAHRTQSAGSSLTRSLRALQQMQEHRPQGGARAALLRYHRAQGFQPASIVHSGPSYQLHGSHRHHSHRLVPTHESNTCKRLLDEKFDQICERVLRQRALRNPYIQHALHMVLPRLAAFQTQRFVRRYLADTMDYLLGCLRRERERSWAFLSIGLLAVAVGEHLLPYLPKVMEVIRVSLPSNSTPSKKKGPVLDPAVFTCISLLARANKSSIAGDLKDLLDPMLNTGLSPALTAALQEVSLRIPQLKRDIQDGLLKMLSCILMQRPLKHPGVPKHVHAAQPSPETTDVATISLALKTLGSFDFQGRTLTSFVKHCANTYLTSEHKEIRLEAVRTCCCLLSPALQNMKATGKYSPSLMDDVQRVLGKLLLAGVTDTDSDVRYCVLASLDEKFDGHLAQAENLSALFISLNDEVFEIRELALCIIGRLSSLNPAYIMPPLRKVLIQNLTELEHSGVVRNKEQAAKMLGHLLSNAPGLIRPYMEPILAVLIPKLKAPDPNPGVVICVLAAVGEQAQVSGTEMRKWMNELLPIIIDMLQDSSSLPKREISLWTLGQLVESTGYVVEPYHKYPTLLDVLLNFLKTEQSSSIRREAIRVLGLLGALDPFKHKLNMGMIDDFSDSGAVVSISVVPPESQELSASEMLVSMGGSLEEFYPAMVVSTLMRIMRDPTLSQHHTNVVQAVVFIFQSLGLRCVPYVPQVLPALLNVVRTVDASFREFHFRQLGQLIAIVKQHIRNYLDDIFALIKEFWAVNSPIQLTIIMLVEQIVTSLGSDFKVYLPKLVPHALKVFMHDMSADRAVTAKLLTALQKFGCNLDDYLHLILPPIVKLFDSPDVPKNVRATALETIDILSESLDFSEFAARIIHPLVRTLDTTPELRSQAMDTLCAMVVQLGKKYKIFLPLVTKVIDNHKIVHQRYNSLVTKIIRSTSLIDDDETFGVDKRQPRSRQQSEDQPASNTEITTVKKQKVCSANLERLWTPAKRVSKDDWLEWLRRLSIELLKASPSPALRSCWSLAHSYNQLPKDLFNAAFLSCWVCLSENDQKEIIENFQKALMDQDIPEITQTLLNLAEFMEHCEKGPLPLDQKLLGERAQKCRAYAKALHYKEDEFHRGPTTEVLEALISINNKLQQPEAAAGVLEYATKCHATDLRVKERWYEKLHDWENALRVYGRAREQKPDDVELILGQMRCLEVLGEWEQLYQLASENWSNSVYSNQQKMARMASAAAWGLEKWDTMEEYVQVIPRDTTDSAFHQAVLAVHKENFQGAQQFIDKARDLIDTDLTAMVGESYSRAYGAMVQVQMLAELEEVIQYKLVPERREAIKQKWWDRLQGCQRIVEDWQRILQLHSLVVKPKDDMRSWLKFSSLCRRNERLAQSHRTLVTLLGTDPSLVPNQPLPTAYPAVTFAYIKHMWQSNQKENALRQLHHFVQTELPANSTLNHLCLPVPNENAQRSEHQKLLARCYLKLGQWEECMQGINETSIPMILRYYQLATEHDNDWYKAWHAWAYMNFEAVLFFKHQAQQGNSASAQSLQQPSQQVGGGETASYAGDCPRTGLTAQHIKDYTVPAVKGFFRSIALSHGSTLQDTLRLLTLWFDYGHWPEVNEALAERVNKAPMETWLQVIPQLIARLDTPRPLVAGLVHELLGEVGRKHPQALIYPLTVASKSALPARSRAALRALGVMREHSARLVNQAITVSEELIRVAILWHELWHEGLEEASRLYFGERNVKGMFATLEPLHAMMERGPQTLRETSFHQAYGRDLAEALEWCKKYQRSLNVKDLTQAWDLYYHVFRRISKQLPQLTSLELQYVSPKLLMCRDFELAVPGSYNPNQPVIRIARIESSLQVITSKQRPRKLCIKGSNGKDYMFLLKGHEDLRQDERVMQLFGLVNTLLVNDPETSRRNLTIQRYSVIPLSTNSGLIGWVPHCDTLHTLIRDYRDKKKILLNIEHRIMLRMAPDYDHLTLMQKVEVFEHALEHTNGDDLAKLLWLKSPSSEVWFDRRTNYTRSLAVMSMVGYVLGLGDRHPSNLMLDRLSGKILHIDFGDCFEVAMTREKFPEKIPFRLTRMLINAMEVTGIEGTYRMTCAKVMKVLRGNKDSLMAVLEAFVYDPLLNWRLMDAQPKVKHSKTRGGSAPCSHDQGDILEAVDIGSQPTAKKAVDAISGIGDGEAGQPEALNKKALAIINRVRDKLTGRDFAPDETLDVPEQVELLIKQATSHENLCQCYIGWCPFW</sequence>
<dbReference type="Gene3D" id="1.25.10.10">
    <property type="entry name" value="Leucine-rich Repeat Variant"/>
    <property type="match status" value="2"/>
</dbReference>
<feature type="domain" description="FATC" evidence="14">
    <location>
        <begin position="2499"/>
        <end position="2531"/>
    </location>
</feature>
<dbReference type="PANTHER" id="PTHR11139">
    <property type="entry name" value="ATAXIA TELANGIECTASIA MUTATED ATM -RELATED"/>
    <property type="match status" value="1"/>
</dbReference>
<dbReference type="InterPro" id="IPR009076">
    <property type="entry name" value="FRB_dom"/>
</dbReference>
<dbReference type="Pfam" id="PF02259">
    <property type="entry name" value="FAT"/>
    <property type="match status" value="1"/>
</dbReference>
<dbReference type="PROSITE" id="PS00916">
    <property type="entry name" value="PI3_4_KINASE_2"/>
    <property type="match status" value="1"/>
</dbReference>
<dbReference type="Pfam" id="PF08771">
    <property type="entry name" value="FRB_dom"/>
    <property type="match status" value="1"/>
</dbReference>
<dbReference type="SMART" id="SM00146">
    <property type="entry name" value="PI3Kc"/>
    <property type="match status" value="1"/>
</dbReference>
<dbReference type="GO" id="GO:0045787">
    <property type="term" value="P:positive regulation of cell cycle"/>
    <property type="evidence" value="ECO:0007669"/>
    <property type="project" value="UniProtKB-ARBA"/>
</dbReference>
<keyword evidence="2 10" id="KW-0808">Transferase</keyword>
<dbReference type="Gene3D" id="1.25.40.10">
    <property type="entry name" value="Tetratricopeptide repeat domain"/>
    <property type="match status" value="1"/>
</dbReference>
<evidence type="ECO:0000259" key="13">
    <source>
        <dbReference type="PROSITE" id="PS51189"/>
    </source>
</evidence>
<dbReference type="FunFam" id="1.10.1070.11:FF:000007">
    <property type="entry name" value="Serine/threonine-protein kinase TOR"/>
    <property type="match status" value="1"/>
</dbReference>
<evidence type="ECO:0000256" key="10">
    <source>
        <dbReference type="RuleBase" id="RU364109"/>
    </source>
</evidence>
<dbReference type="InterPro" id="IPR036738">
    <property type="entry name" value="FRB_sf"/>
</dbReference>
<evidence type="ECO:0000256" key="5">
    <source>
        <dbReference type="ARBA" id="ARBA00022777"/>
    </source>
</evidence>
<dbReference type="PANTHER" id="PTHR11139:SF9">
    <property type="entry name" value="SERINE_THREONINE-PROTEIN KINASE MTOR"/>
    <property type="match status" value="1"/>
</dbReference>
<dbReference type="EC" id="2.7.11.1" evidence="10"/>
<dbReference type="Gene3D" id="1.10.1070.11">
    <property type="entry name" value="Phosphatidylinositol 3-/4-kinase, catalytic domain"/>
    <property type="match status" value="1"/>
</dbReference>
<dbReference type="SMART" id="SM01346">
    <property type="entry name" value="DUF3385"/>
    <property type="match status" value="1"/>
</dbReference>
<evidence type="ECO:0000256" key="2">
    <source>
        <dbReference type="ARBA" id="ARBA00022679"/>
    </source>
</evidence>
<dbReference type="GO" id="GO:0031932">
    <property type="term" value="C:TORC2 complex"/>
    <property type="evidence" value="ECO:0007669"/>
    <property type="project" value="UniProtKB-ARBA"/>
</dbReference>
<comment type="catalytic activity">
    <reaction evidence="8 10">
        <text>L-threonyl-[protein] + ATP = O-phospho-L-threonyl-[protein] + ADP + H(+)</text>
        <dbReference type="Rhea" id="RHEA:46608"/>
        <dbReference type="Rhea" id="RHEA-COMP:11060"/>
        <dbReference type="Rhea" id="RHEA-COMP:11605"/>
        <dbReference type="ChEBI" id="CHEBI:15378"/>
        <dbReference type="ChEBI" id="CHEBI:30013"/>
        <dbReference type="ChEBI" id="CHEBI:30616"/>
        <dbReference type="ChEBI" id="CHEBI:61977"/>
        <dbReference type="ChEBI" id="CHEBI:456216"/>
        <dbReference type="EC" id="2.7.11.1"/>
    </reaction>
</comment>
<dbReference type="EMBL" id="GEFH01002011">
    <property type="protein sequence ID" value="JAP66570.1"/>
    <property type="molecule type" value="mRNA"/>
</dbReference>
<dbReference type="PROSITE" id="PS50290">
    <property type="entry name" value="PI3_4_KINASE_3"/>
    <property type="match status" value="1"/>
</dbReference>
<dbReference type="SUPFAM" id="SSF56112">
    <property type="entry name" value="Protein kinase-like (PK-like)"/>
    <property type="match status" value="1"/>
</dbReference>
<dbReference type="FunFam" id="3.30.1010.10:FF:000004">
    <property type="entry name" value="Serine/threonine-protein kinase TOR"/>
    <property type="match status" value="1"/>
</dbReference>
<dbReference type="InterPro" id="IPR014009">
    <property type="entry name" value="PIK_FAT"/>
</dbReference>
<dbReference type="InterPro" id="IPR011009">
    <property type="entry name" value="Kinase-like_dom_sf"/>
</dbReference>
<feature type="region of interest" description="Disordered" evidence="11">
    <location>
        <begin position="1242"/>
        <end position="1265"/>
    </location>
</feature>
<dbReference type="GO" id="GO:0016242">
    <property type="term" value="P:negative regulation of macroautophagy"/>
    <property type="evidence" value="ECO:0007669"/>
    <property type="project" value="TreeGrafter"/>
</dbReference>
<dbReference type="InterPro" id="IPR024585">
    <property type="entry name" value="mTOR_dom"/>
</dbReference>
<dbReference type="GO" id="GO:0044877">
    <property type="term" value="F:protein-containing complex binding"/>
    <property type="evidence" value="ECO:0007669"/>
    <property type="project" value="InterPro"/>
</dbReference>
<dbReference type="SUPFAM" id="SSF47212">
    <property type="entry name" value="FKBP12-rapamycin-binding domain of FKBP-rapamycin-associated protein (FRAP)"/>
    <property type="match status" value="1"/>
</dbReference>
<dbReference type="Gene3D" id="3.30.1010.10">
    <property type="entry name" value="Phosphatidylinositol 3-kinase Catalytic Subunit, Chain A, domain 4"/>
    <property type="match status" value="1"/>
</dbReference>
<evidence type="ECO:0000256" key="7">
    <source>
        <dbReference type="ARBA" id="ARBA00023306"/>
    </source>
</evidence>
<dbReference type="GO" id="GO:2000243">
    <property type="term" value="P:positive regulation of reproductive process"/>
    <property type="evidence" value="ECO:0007669"/>
    <property type="project" value="UniProtKB-ARBA"/>
</dbReference>
<dbReference type="GO" id="GO:0010605">
    <property type="term" value="P:negative regulation of macromolecule metabolic process"/>
    <property type="evidence" value="ECO:0007669"/>
    <property type="project" value="UniProtKB-ARBA"/>
</dbReference>
<dbReference type="SMART" id="SM01345">
    <property type="entry name" value="Rapamycin_bind"/>
    <property type="match status" value="1"/>
</dbReference>
<dbReference type="InterPro" id="IPR003151">
    <property type="entry name" value="PIK-rel_kinase_FAT"/>
</dbReference>
<dbReference type="InterPro" id="IPR026683">
    <property type="entry name" value="TOR_cat"/>
</dbReference>
<accession>A0A131XKA8</accession>
<dbReference type="Pfam" id="PF02260">
    <property type="entry name" value="FATC"/>
    <property type="match status" value="1"/>
</dbReference>
<evidence type="ECO:0000259" key="12">
    <source>
        <dbReference type="PROSITE" id="PS50290"/>
    </source>
</evidence>